<evidence type="ECO:0000313" key="1">
    <source>
        <dbReference type="EMBL" id="KAK7338032.1"/>
    </source>
</evidence>
<proteinExistence type="predicted"/>
<gene>
    <name evidence="1" type="ORF">VNO77_18629</name>
</gene>
<dbReference type="AlphaFoldDB" id="A0AAN9LQ23"/>
<protein>
    <submittedName>
        <fullName evidence="1">Uncharacterized protein</fullName>
    </submittedName>
</protein>
<dbReference type="EMBL" id="JAYMYQ010000004">
    <property type="protein sequence ID" value="KAK7338032.1"/>
    <property type="molecule type" value="Genomic_DNA"/>
</dbReference>
<name>A0AAN9LQ23_CANGL</name>
<reference evidence="1 2" key="1">
    <citation type="submission" date="2024-01" db="EMBL/GenBank/DDBJ databases">
        <title>The genomes of 5 underutilized Papilionoideae crops provide insights into root nodulation and disease resistanc.</title>
        <authorList>
            <person name="Jiang F."/>
        </authorList>
    </citation>
    <scope>NUCLEOTIDE SEQUENCE [LARGE SCALE GENOMIC DNA]</scope>
    <source>
        <strain evidence="1">LVBAO_FW01</strain>
        <tissue evidence="1">Leaves</tissue>
    </source>
</reference>
<accession>A0AAN9LQ23</accession>
<organism evidence="1 2">
    <name type="scientific">Canavalia gladiata</name>
    <name type="common">Sword bean</name>
    <name type="synonym">Dolichos gladiatus</name>
    <dbReference type="NCBI Taxonomy" id="3824"/>
    <lineage>
        <taxon>Eukaryota</taxon>
        <taxon>Viridiplantae</taxon>
        <taxon>Streptophyta</taxon>
        <taxon>Embryophyta</taxon>
        <taxon>Tracheophyta</taxon>
        <taxon>Spermatophyta</taxon>
        <taxon>Magnoliopsida</taxon>
        <taxon>eudicotyledons</taxon>
        <taxon>Gunneridae</taxon>
        <taxon>Pentapetalae</taxon>
        <taxon>rosids</taxon>
        <taxon>fabids</taxon>
        <taxon>Fabales</taxon>
        <taxon>Fabaceae</taxon>
        <taxon>Papilionoideae</taxon>
        <taxon>50 kb inversion clade</taxon>
        <taxon>NPAAA clade</taxon>
        <taxon>indigoferoid/millettioid clade</taxon>
        <taxon>Phaseoleae</taxon>
        <taxon>Canavalia</taxon>
    </lineage>
</organism>
<comment type="caution">
    <text evidence="1">The sequence shown here is derived from an EMBL/GenBank/DDBJ whole genome shotgun (WGS) entry which is preliminary data.</text>
</comment>
<evidence type="ECO:0000313" key="2">
    <source>
        <dbReference type="Proteomes" id="UP001367508"/>
    </source>
</evidence>
<sequence length="117" mass="12946">MDIFGAVNGFKRKKELLTYLRLSRIVVLLQNRAADMFAHVLASKAQFYADGFLFGLDLALNWRDGVKVIVYESTPGRVGVGVLIRGVGGNSVIAYSGFIDHIPNLLVESRAIHREPD</sequence>
<keyword evidence="2" id="KW-1185">Reference proteome</keyword>
<dbReference type="Proteomes" id="UP001367508">
    <property type="component" value="Unassembled WGS sequence"/>
</dbReference>